<evidence type="ECO:0000313" key="2">
    <source>
        <dbReference type="EMBL" id="MCL1128036.1"/>
    </source>
</evidence>
<evidence type="ECO:0000313" key="3">
    <source>
        <dbReference type="Proteomes" id="UP001203423"/>
    </source>
</evidence>
<comment type="caution">
    <text evidence="1">The sequence shown here is derived from an EMBL/GenBank/DDBJ whole genome shotgun (WGS) entry which is preliminary data.</text>
</comment>
<sequence length="38" mass="4462">KSSNPKPRYYVTKPTYLFGYLRRFLPSSLLDRILAKGD</sequence>
<keyword evidence="3" id="KW-1185">Reference proteome</keyword>
<gene>
    <name evidence="1" type="ORF">L2764_20695</name>
    <name evidence="2" type="ORF">L2764_27230</name>
</gene>
<name>A0ABT0LGZ8_9GAMM</name>
<reference evidence="1 3" key="1">
    <citation type="submission" date="2022-01" db="EMBL/GenBank/DDBJ databases">
        <title>Whole genome-based taxonomy of the Shewanellaceae.</title>
        <authorList>
            <person name="Martin-Rodriguez A.J."/>
        </authorList>
    </citation>
    <scope>NUCLEOTIDE SEQUENCE [LARGE SCALE GENOMIC DNA]</scope>
    <source>
        <strain evidence="1 3">DSM 17177</strain>
    </source>
</reference>
<evidence type="ECO:0000313" key="1">
    <source>
        <dbReference type="EMBL" id="MCL1126834.1"/>
    </source>
</evidence>
<accession>A0ABT0LGZ8</accession>
<proteinExistence type="predicted"/>
<organism evidence="1 3">
    <name type="scientific">Shewanella surugensis</name>
    <dbReference type="NCBI Taxonomy" id="212020"/>
    <lineage>
        <taxon>Bacteria</taxon>
        <taxon>Pseudomonadati</taxon>
        <taxon>Pseudomonadota</taxon>
        <taxon>Gammaproteobacteria</taxon>
        <taxon>Alteromonadales</taxon>
        <taxon>Shewanellaceae</taxon>
        <taxon>Shewanella</taxon>
    </lineage>
</organism>
<dbReference type="EMBL" id="JAKIKS010000314">
    <property type="protein sequence ID" value="MCL1128036.1"/>
    <property type="molecule type" value="Genomic_DNA"/>
</dbReference>
<feature type="non-terminal residue" evidence="1">
    <location>
        <position position="1"/>
    </location>
</feature>
<dbReference type="Proteomes" id="UP001203423">
    <property type="component" value="Unassembled WGS sequence"/>
</dbReference>
<dbReference type="EMBL" id="JAKIKS010000109">
    <property type="protein sequence ID" value="MCL1126834.1"/>
    <property type="molecule type" value="Genomic_DNA"/>
</dbReference>
<protein>
    <submittedName>
        <fullName evidence="1">Short-chain dehydrogenase</fullName>
    </submittedName>
</protein>